<evidence type="ECO:0000256" key="5">
    <source>
        <dbReference type="ARBA" id="ARBA00022840"/>
    </source>
</evidence>
<gene>
    <name evidence="15" type="primary">moeB</name>
    <name evidence="15" type="ORF">I5U57_17725</name>
</gene>
<dbReference type="Gene3D" id="3.40.250.10">
    <property type="entry name" value="Rhodanese-like domain"/>
    <property type="match status" value="1"/>
</dbReference>
<evidence type="ECO:0000256" key="11">
    <source>
        <dbReference type="ARBA" id="ARBA00075110"/>
    </source>
</evidence>
<keyword evidence="4" id="KW-0547">Nucleotide-binding</keyword>
<keyword evidence="15" id="KW-0548">Nucleotidyltransferase</keyword>
<evidence type="ECO:0000256" key="6">
    <source>
        <dbReference type="ARBA" id="ARBA00052218"/>
    </source>
</evidence>
<evidence type="ECO:0000256" key="1">
    <source>
        <dbReference type="ARBA" id="ARBA00005046"/>
    </source>
</evidence>
<evidence type="ECO:0000256" key="10">
    <source>
        <dbReference type="ARBA" id="ARBA00073635"/>
    </source>
</evidence>
<dbReference type="InterPro" id="IPR045886">
    <property type="entry name" value="ThiF/MoeB/HesA"/>
</dbReference>
<evidence type="ECO:0000256" key="13">
    <source>
        <dbReference type="ARBA" id="ARBA00078531"/>
    </source>
</evidence>
<dbReference type="AlphaFoldDB" id="A0AA40Y9J7"/>
<dbReference type="SUPFAM" id="SSF69572">
    <property type="entry name" value="Activating enzymes of the ubiquitin-like proteins"/>
    <property type="match status" value="1"/>
</dbReference>
<dbReference type="GO" id="GO:0005829">
    <property type="term" value="C:cytosol"/>
    <property type="evidence" value="ECO:0007669"/>
    <property type="project" value="TreeGrafter"/>
</dbReference>
<keyword evidence="3" id="KW-0808">Transferase</keyword>
<evidence type="ECO:0000256" key="2">
    <source>
        <dbReference type="ARBA" id="ARBA00009919"/>
    </source>
</evidence>
<dbReference type="CDD" id="cd00757">
    <property type="entry name" value="ThiF_MoeB_HesA_family"/>
    <property type="match status" value="1"/>
</dbReference>
<dbReference type="EMBL" id="JADUNO010000086">
    <property type="protein sequence ID" value="MBH1641277.1"/>
    <property type="molecule type" value="Genomic_DNA"/>
</dbReference>
<evidence type="ECO:0000256" key="3">
    <source>
        <dbReference type="ARBA" id="ARBA00022679"/>
    </source>
</evidence>
<evidence type="ECO:0000256" key="4">
    <source>
        <dbReference type="ARBA" id="ARBA00022741"/>
    </source>
</evidence>
<feature type="domain" description="Rhodanese" evidence="14">
    <location>
        <begin position="40"/>
        <end position="130"/>
    </location>
</feature>
<evidence type="ECO:0000313" key="15">
    <source>
        <dbReference type="EMBL" id="MBH1641277.1"/>
    </source>
</evidence>
<comment type="subunit">
    <text evidence="8">Homodimer. Forms a stable heterotetrameric complex of 2 MoeB and 2 MoaD during adenylation of MoaD.</text>
</comment>
<dbReference type="InterPro" id="IPR000594">
    <property type="entry name" value="ThiF_NAD_FAD-bd"/>
</dbReference>
<dbReference type="SUPFAM" id="SSF52821">
    <property type="entry name" value="Rhodanese/Cell cycle control phosphatase"/>
    <property type="match status" value="1"/>
</dbReference>
<dbReference type="PROSITE" id="PS50206">
    <property type="entry name" value="RHODANESE_3"/>
    <property type="match status" value="1"/>
</dbReference>
<dbReference type="GO" id="GO:0061605">
    <property type="term" value="F:molybdopterin-synthase adenylyltransferase activity"/>
    <property type="evidence" value="ECO:0007669"/>
    <property type="project" value="UniProtKB-EC"/>
</dbReference>
<dbReference type="PANTHER" id="PTHR10953">
    <property type="entry name" value="UBIQUITIN-ACTIVATING ENZYME E1"/>
    <property type="match status" value="1"/>
</dbReference>
<comment type="catalytic activity">
    <reaction evidence="6">
        <text>[molybdopterin-synthase sulfur-carrier protein]-C-terminal Gly-Gly + ATP + H(+) = [molybdopterin-synthase sulfur-carrier protein]-C-terminal Gly-Gly-AMP + diphosphate</text>
        <dbReference type="Rhea" id="RHEA:43616"/>
        <dbReference type="Rhea" id="RHEA-COMP:12159"/>
        <dbReference type="Rhea" id="RHEA-COMP:12202"/>
        <dbReference type="ChEBI" id="CHEBI:15378"/>
        <dbReference type="ChEBI" id="CHEBI:30616"/>
        <dbReference type="ChEBI" id="CHEBI:33019"/>
        <dbReference type="ChEBI" id="CHEBI:90618"/>
        <dbReference type="ChEBI" id="CHEBI:90778"/>
        <dbReference type="EC" id="2.7.7.80"/>
    </reaction>
</comment>
<dbReference type="CDD" id="cd00158">
    <property type="entry name" value="RHOD"/>
    <property type="match status" value="1"/>
</dbReference>
<dbReference type="GO" id="GO:0005524">
    <property type="term" value="F:ATP binding"/>
    <property type="evidence" value="ECO:0007669"/>
    <property type="project" value="UniProtKB-KW"/>
</dbReference>
<reference evidence="15" key="1">
    <citation type="submission" date="2020-11" db="EMBL/GenBank/DDBJ databases">
        <title>Enhanced detection system for hospital associated transmission using whole genome sequencing surveillance.</title>
        <authorList>
            <person name="Harrison L.H."/>
            <person name="Van Tyne D."/>
            <person name="Marsh J.W."/>
            <person name="Griffith M.P."/>
            <person name="Snyder D.J."/>
            <person name="Cooper V.S."/>
            <person name="Mustapha M."/>
        </authorList>
    </citation>
    <scope>NUCLEOTIDE SEQUENCE</scope>
    <source>
        <strain evidence="15">STEN00092</strain>
    </source>
</reference>
<comment type="similarity">
    <text evidence="2">Belongs to the HesA/MoeB/ThiF family.</text>
</comment>
<dbReference type="NCBIfam" id="NF006444">
    <property type="entry name" value="PRK08762.1"/>
    <property type="match status" value="1"/>
</dbReference>
<dbReference type="InterPro" id="IPR035985">
    <property type="entry name" value="Ubiquitin-activating_enz"/>
</dbReference>
<keyword evidence="5" id="KW-0067">ATP-binding</keyword>
<dbReference type="PANTHER" id="PTHR10953:SF102">
    <property type="entry name" value="ADENYLYLTRANSFERASE AND SULFURTRANSFERASE MOCS3"/>
    <property type="match status" value="1"/>
</dbReference>
<comment type="pathway">
    <text evidence="1">Cofactor biosynthesis; molybdopterin biosynthesis.</text>
</comment>
<comment type="function">
    <text evidence="7">Catalyzes the adenylation by ATP of the carboxyl group of the C-terminal glycine of sulfur carrier protein MoaD.</text>
</comment>
<dbReference type="Proteomes" id="UP000616785">
    <property type="component" value="Unassembled WGS sequence"/>
</dbReference>
<dbReference type="GO" id="GO:0004792">
    <property type="term" value="F:thiosulfate-cyanide sulfurtransferase activity"/>
    <property type="evidence" value="ECO:0007669"/>
    <property type="project" value="TreeGrafter"/>
</dbReference>
<organism evidence="15 16">
    <name type="scientific">Stenotrophomonas maltophilia</name>
    <name type="common">Pseudomonas maltophilia</name>
    <name type="synonym">Xanthomonas maltophilia</name>
    <dbReference type="NCBI Taxonomy" id="40324"/>
    <lineage>
        <taxon>Bacteria</taxon>
        <taxon>Pseudomonadati</taxon>
        <taxon>Pseudomonadota</taxon>
        <taxon>Gammaproteobacteria</taxon>
        <taxon>Lysobacterales</taxon>
        <taxon>Lysobacteraceae</taxon>
        <taxon>Stenotrophomonas</taxon>
        <taxon>Stenotrophomonas maltophilia group</taxon>
    </lineage>
</organism>
<evidence type="ECO:0000313" key="16">
    <source>
        <dbReference type="Proteomes" id="UP000616785"/>
    </source>
</evidence>
<dbReference type="SMART" id="SM00450">
    <property type="entry name" value="RHOD"/>
    <property type="match status" value="1"/>
</dbReference>
<dbReference type="GO" id="GO:0008641">
    <property type="term" value="F:ubiquitin-like modifier activating enzyme activity"/>
    <property type="evidence" value="ECO:0007669"/>
    <property type="project" value="InterPro"/>
</dbReference>
<dbReference type="EC" id="2.7.7.80" evidence="9"/>
<protein>
    <recommendedName>
        <fullName evidence="10">Molybdopterin-synthase adenylyltransferase</fullName>
        <ecNumber evidence="9">2.7.7.80</ecNumber>
    </recommendedName>
    <alternativeName>
        <fullName evidence="13">MoaD protein adenylase</fullName>
    </alternativeName>
    <alternativeName>
        <fullName evidence="11">Molybdopterin-converting factor subunit 1 adenylase</fullName>
    </alternativeName>
    <alternativeName>
        <fullName evidence="12">Sulfur carrier protein MoaD adenylyltransferase</fullName>
    </alternativeName>
</protein>
<accession>A0AA40Y9J7</accession>
<evidence type="ECO:0000256" key="9">
    <source>
        <dbReference type="ARBA" id="ARBA00066884"/>
    </source>
</evidence>
<dbReference type="Gene3D" id="3.40.50.720">
    <property type="entry name" value="NAD(P)-binding Rossmann-like Domain"/>
    <property type="match status" value="1"/>
</dbReference>
<evidence type="ECO:0000259" key="14">
    <source>
        <dbReference type="PROSITE" id="PS50206"/>
    </source>
</evidence>
<evidence type="ECO:0000256" key="8">
    <source>
        <dbReference type="ARBA" id="ARBA00063809"/>
    </source>
</evidence>
<comment type="caution">
    <text evidence="15">The sequence shown here is derived from an EMBL/GenBank/DDBJ whole genome shotgun (WGS) entry which is preliminary data.</text>
</comment>
<dbReference type="NCBIfam" id="NF004281">
    <property type="entry name" value="PRK05690.1"/>
    <property type="match status" value="1"/>
</dbReference>
<evidence type="ECO:0000256" key="7">
    <source>
        <dbReference type="ARBA" id="ARBA00055169"/>
    </source>
</evidence>
<sequence>MQGATPAWCHVRGKARRRCLRDNAAMSIQELSPAQARERLAHGAVLIDVREPHERAGGMAEGARGVAKGELQADPAAHLPRHDQEILLICQSGKRSADAAQFLLDAGYTQVASVTGGTVAWREQSLPLVQPLASAADRDFYDRYSRHLLLPQVGEAGQRRLQQSRVLVLGAGGLGAPAGFYLAAAGVGHLRFADHDRVERSNLHRQIVHTEASVGQLKVDSARERLLALNPSIEVEAVPERVTSENVDALLDGVDVVLDGSDNFPLRYLLNDACIKHAKPLVYAAIERFDGQVSVFDAGRQRGVAPCYRCLFPEPPPPEFAPNCSEAGVLGVLPGLAGVLQATEVLKLLLGIGEPLVGRLLRFDALGMRFRETGIRPDPQCPVCAPGVPFPGYIDYAAFCRGG</sequence>
<dbReference type="FunFam" id="3.40.50.720:FF:000033">
    <property type="entry name" value="Adenylyltransferase and sulfurtransferase MOCS3"/>
    <property type="match status" value="1"/>
</dbReference>
<evidence type="ECO:0000256" key="12">
    <source>
        <dbReference type="ARBA" id="ARBA00075328"/>
    </source>
</evidence>
<proteinExistence type="inferred from homology"/>
<dbReference type="InterPro" id="IPR036873">
    <property type="entry name" value="Rhodanese-like_dom_sf"/>
</dbReference>
<name>A0AA40Y9J7_STEMA</name>
<dbReference type="InterPro" id="IPR001763">
    <property type="entry name" value="Rhodanese-like_dom"/>
</dbReference>
<dbReference type="Pfam" id="PF00581">
    <property type="entry name" value="Rhodanese"/>
    <property type="match status" value="1"/>
</dbReference>
<dbReference type="Pfam" id="PF00899">
    <property type="entry name" value="ThiF"/>
    <property type="match status" value="1"/>
</dbReference>
<dbReference type="GO" id="GO:0008146">
    <property type="term" value="F:sulfotransferase activity"/>
    <property type="evidence" value="ECO:0007669"/>
    <property type="project" value="TreeGrafter"/>
</dbReference>